<proteinExistence type="predicted"/>
<dbReference type="EMBL" id="JADGJW010000619">
    <property type="protein sequence ID" value="KAJ3214451.1"/>
    <property type="molecule type" value="Genomic_DNA"/>
</dbReference>
<organism evidence="3 4">
    <name type="scientific">Clydaea vesicula</name>
    <dbReference type="NCBI Taxonomy" id="447962"/>
    <lineage>
        <taxon>Eukaryota</taxon>
        <taxon>Fungi</taxon>
        <taxon>Fungi incertae sedis</taxon>
        <taxon>Chytridiomycota</taxon>
        <taxon>Chytridiomycota incertae sedis</taxon>
        <taxon>Chytridiomycetes</taxon>
        <taxon>Lobulomycetales</taxon>
        <taxon>Lobulomycetaceae</taxon>
        <taxon>Clydaea</taxon>
    </lineage>
</organism>
<dbReference type="InterPro" id="IPR007109">
    <property type="entry name" value="Brix"/>
</dbReference>
<sequence length="349" mass="39684">MARQGRKKKRTHQVVVDEEVVKSNKSFVLKHGKVSPSLIQLTRDVRKIMEPNTASKLKERNSNKIRDFVDLAGPYGVSHILIFSKTKSSINLRVGRFPRGPTLSFKVLTYSLTKDIHDMQLRPKSSFLNFKTAPLVVLNNFSGNEKQIKLMSVIFQNMFPPINVQKMKLTEARRVVLFNYNDQTKTVDLRHYSVNVKLAGVTKSVKSILQTNVENLHEYNDISEFILKGAFASESDIEDQDSTMKLPDDFGKGNAKSSHRAIRLQELGPRMKLKLIKIQEGLCGGEVIHHELRNSEEKKDEKERDDESLHSNNDDDSDDDSDDDEDLDMMDDVDDGDDEEGVESDSDSN</sequence>
<evidence type="ECO:0000256" key="1">
    <source>
        <dbReference type="SAM" id="MobiDB-lite"/>
    </source>
</evidence>
<comment type="caution">
    <text evidence="3">The sequence shown here is derived from an EMBL/GenBank/DDBJ whole genome shotgun (WGS) entry which is preliminary data.</text>
</comment>
<dbReference type="SUPFAM" id="SSF52954">
    <property type="entry name" value="Class II aaRS ABD-related"/>
    <property type="match status" value="1"/>
</dbReference>
<dbReference type="AlphaFoldDB" id="A0AAD5XU17"/>
<dbReference type="SMART" id="SM00879">
    <property type="entry name" value="Brix"/>
    <property type="match status" value="1"/>
</dbReference>
<reference evidence="3" key="1">
    <citation type="submission" date="2020-05" db="EMBL/GenBank/DDBJ databases">
        <title>Phylogenomic resolution of chytrid fungi.</title>
        <authorList>
            <person name="Stajich J.E."/>
            <person name="Amses K."/>
            <person name="Simmons R."/>
            <person name="Seto K."/>
            <person name="Myers J."/>
            <person name="Bonds A."/>
            <person name="Quandt C.A."/>
            <person name="Barry K."/>
            <person name="Liu P."/>
            <person name="Grigoriev I."/>
            <person name="Longcore J.E."/>
            <person name="James T.Y."/>
        </authorList>
    </citation>
    <scope>NUCLEOTIDE SEQUENCE</scope>
    <source>
        <strain evidence="3">JEL0476</strain>
    </source>
</reference>
<dbReference type="Proteomes" id="UP001211065">
    <property type="component" value="Unassembled WGS sequence"/>
</dbReference>
<dbReference type="GO" id="GO:0030687">
    <property type="term" value="C:preribosome, large subunit precursor"/>
    <property type="evidence" value="ECO:0007669"/>
    <property type="project" value="TreeGrafter"/>
</dbReference>
<dbReference type="GO" id="GO:0019843">
    <property type="term" value="F:rRNA binding"/>
    <property type="evidence" value="ECO:0007669"/>
    <property type="project" value="InterPro"/>
</dbReference>
<dbReference type="GO" id="GO:0006364">
    <property type="term" value="P:rRNA processing"/>
    <property type="evidence" value="ECO:0007669"/>
    <property type="project" value="InterPro"/>
</dbReference>
<dbReference type="GO" id="GO:0000027">
    <property type="term" value="P:ribosomal large subunit assembly"/>
    <property type="evidence" value="ECO:0007669"/>
    <property type="project" value="TreeGrafter"/>
</dbReference>
<name>A0AAD5XU17_9FUNG</name>
<gene>
    <name evidence="3" type="ORF">HK099_006853</name>
</gene>
<accession>A0AAD5XU17</accession>
<evidence type="ECO:0000259" key="2">
    <source>
        <dbReference type="PROSITE" id="PS50833"/>
    </source>
</evidence>
<feature type="region of interest" description="Disordered" evidence="1">
    <location>
        <begin position="293"/>
        <end position="349"/>
    </location>
</feature>
<dbReference type="PROSITE" id="PS50833">
    <property type="entry name" value="BRIX"/>
    <property type="match status" value="1"/>
</dbReference>
<feature type="region of interest" description="Disordered" evidence="1">
    <location>
        <begin position="238"/>
        <end position="259"/>
    </location>
</feature>
<feature type="compositionally biased region" description="Acidic residues" evidence="1">
    <location>
        <begin position="314"/>
        <end position="349"/>
    </location>
</feature>
<feature type="compositionally biased region" description="Basic and acidic residues" evidence="1">
    <location>
        <begin position="293"/>
        <end position="313"/>
    </location>
</feature>
<feature type="domain" description="Brix" evidence="2">
    <location>
        <begin position="24"/>
        <end position="284"/>
    </location>
</feature>
<evidence type="ECO:0000313" key="3">
    <source>
        <dbReference type="EMBL" id="KAJ3214451.1"/>
    </source>
</evidence>
<protein>
    <recommendedName>
        <fullName evidence="2">Brix domain-containing protein</fullName>
    </recommendedName>
</protein>
<dbReference type="Pfam" id="PF04427">
    <property type="entry name" value="Brix"/>
    <property type="match status" value="1"/>
</dbReference>
<keyword evidence="4" id="KW-1185">Reference proteome</keyword>
<dbReference type="PANTHER" id="PTHR12661">
    <property type="entry name" value="PETER PAN-RELATED"/>
    <property type="match status" value="1"/>
</dbReference>
<dbReference type="InterPro" id="IPR045112">
    <property type="entry name" value="PPAN-like"/>
</dbReference>
<evidence type="ECO:0000313" key="4">
    <source>
        <dbReference type="Proteomes" id="UP001211065"/>
    </source>
</evidence>
<dbReference type="PANTHER" id="PTHR12661:SF5">
    <property type="entry name" value="SUPPRESSOR OF SWI4 1 HOMOLOG"/>
    <property type="match status" value="1"/>
</dbReference>